<keyword evidence="4" id="KW-0804">Transcription</keyword>
<dbReference type="Gene3D" id="3.40.190.290">
    <property type="match status" value="1"/>
</dbReference>
<keyword evidence="2" id="KW-0805">Transcription regulation</keyword>
<dbReference type="PROSITE" id="PS50931">
    <property type="entry name" value="HTH_LYSR"/>
    <property type="match status" value="1"/>
</dbReference>
<keyword evidence="3" id="KW-0238">DNA-binding</keyword>
<dbReference type="InterPro" id="IPR000847">
    <property type="entry name" value="LysR_HTH_N"/>
</dbReference>
<sequence>MIYNTVSYNMHTHLNRVQTFLAVVDFGSYTKAANYLCISKAMASLHVKALEEVLSATLLIRNTRNISLTEIGQDFYNEFKGIVADIDNAFENVLHGHNRISGKLRFSSTSEYGERYILPIISKFTERYPEIRLCYNFNSSLNDLVAEKLDLVIRLGNLADSAFKSRKLADYDIVLVASPDFLARHPVVEPQDLNNVPWIANSNLQGPTNWTLSHPQGGQVEVSGPNHFESNSSTAIRAMTLSSLGVSVLPGWVVEDDLASGRLVRLLPDYALPSQSVNVVFPNSSHLPHKSRAFIDFLLLHLGQ</sequence>
<dbReference type="InterPro" id="IPR005119">
    <property type="entry name" value="LysR_subst-bd"/>
</dbReference>
<dbReference type="GO" id="GO:0003700">
    <property type="term" value="F:DNA-binding transcription factor activity"/>
    <property type="evidence" value="ECO:0007669"/>
    <property type="project" value="InterPro"/>
</dbReference>
<dbReference type="Pfam" id="PF03466">
    <property type="entry name" value="LysR_substrate"/>
    <property type="match status" value="1"/>
</dbReference>
<dbReference type="InterPro" id="IPR036390">
    <property type="entry name" value="WH_DNA-bd_sf"/>
</dbReference>
<name>A0A3G7TJY3_9PSED</name>
<protein>
    <submittedName>
        <fullName evidence="6">Transcriptional regulator, LysR family</fullName>
    </submittedName>
</protein>
<dbReference type="AlphaFoldDB" id="A0A3G7TJY3"/>
<dbReference type="SUPFAM" id="SSF53850">
    <property type="entry name" value="Periplasmic binding protein-like II"/>
    <property type="match status" value="1"/>
</dbReference>
<evidence type="ECO:0000256" key="2">
    <source>
        <dbReference type="ARBA" id="ARBA00023015"/>
    </source>
</evidence>
<evidence type="ECO:0000313" key="6">
    <source>
        <dbReference type="EMBL" id="AZE47417.1"/>
    </source>
</evidence>
<dbReference type="PANTHER" id="PTHR30537:SF66">
    <property type="entry name" value="IRON-REGULATED VIRULENCE REGULATORY PROTEIN IRGB"/>
    <property type="match status" value="1"/>
</dbReference>
<dbReference type="SUPFAM" id="SSF46785">
    <property type="entry name" value="Winged helix' DNA-binding domain"/>
    <property type="match status" value="1"/>
</dbReference>
<reference evidence="6 7" key="1">
    <citation type="submission" date="2018-03" db="EMBL/GenBank/DDBJ databases">
        <title>Diversity of phytobeneficial traits revealed by whole-genome analysis of worldwide-isolated phenazine-producing Pseudomonas spp.</title>
        <authorList>
            <person name="Biessy A."/>
            <person name="Novinscak A."/>
            <person name="Blom J."/>
            <person name="Leger G."/>
            <person name="Thomashow L.S."/>
            <person name="Cazorla F.M."/>
            <person name="Josic D."/>
            <person name="Filion M."/>
        </authorList>
    </citation>
    <scope>NUCLEOTIDE SEQUENCE [LARGE SCALE GENOMIC DNA]</scope>
    <source>
        <strain evidence="6 7">B25</strain>
    </source>
</reference>
<dbReference type="PANTHER" id="PTHR30537">
    <property type="entry name" value="HTH-TYPE TRANSCRIPTIONAL REGULATOR"/>
    <property type="match status" value="1"/>
</dbReference>
<dbReference type="GO" id="GO:0043565">
    <property type="term" value="F:sequence-specific DNA binding"/>
    <property type="evidence" value="ECO:0007669"/>
    <property type="project" value="TreeGrafter"/>
</dbReference>
<proteinExistence type="inferred from homology"/>
<evidence type="ECO:0000256" key="4">
    <source>
        <dbReference type="ARBA" id="ARBA00023163"/>
    </source>
</evidence>
<gene>
    <name evidence="6" type="ORF">C4K04_1729</name>
</gene>
<evidence type="ECO:0000313" key="7">
    <source>
        <dbReference type="Proteomes" id="UP000268048"/>
    </source>
</evidence>
<dbReference type="Proteomes" id="UP000268048">
    <property type="component" value="Chromosome"/>
</dbReference>
<organism evidence="6 7">
    <name type="scientific">Pseudomonas chlororaphis</name>
    <dbReference type="NCBI Taxonomy" id="587753"/>
    <lineage>
        <taxon>Bacteria</taxon>
        <taxon>Pseudomonadati</taxon>
        <taxon>Pseudomonadota</taxon>
        <taxon>Gammaproteobacteria</taxon>
        <taxon>Pseudomonadales</taxon>
        <taxon>Pseudomonadaceae</taxon>
        <taxon>Pseudomonas</taxon>
    </lineage>
</organism>
<dbReference type="InterPro" id="IPR058163">
    <property type="entry name" value="LysR-type_TF_proteobact-type"/>
</dbReference>
<evidence type="ECO:0000256" key="1">
    <source>
        <dbReference type="ARBA" id="ARBA00009437"/>
    </source>
</evidence>
<dbReference type="InterPro" id="IPR036388">
    <property type="entry name" value="WH-like_DNA-bd_sf"/>
</dbReference>
<dbReference type="Pfam" id="PF00126">
    <property type="entry name" value="HTH_1"/>
    <property type="match status" value="1"/>
</dbReference>
<feature type="domain" description="HTH lysR-type" evidence="5">
    <location>
        <begin position="14"/>
        <end position="69"/>
    </location>
</feature>
<dbReference type="GO" id="GO:0006351">
    <property type="term" value="P:DNA-templated transcription"/>
    <property type="evidence" value="ECO:0007669"/>
    <property type="project" value="TreeGrafter"/>
</dbReference>
<evidence type="ECO:0000256" key="3">
    <source>
        <dbReference type="ARBA" id="ARBA00023125"/>
    </source>
</evidence>
<dbReference type="Gene3D" id="1.10.10.10">
    <property type="entry name" value="Winged helix-like DNA-binding domain superfamily/Winged helix DNA-binding domain"/>
    <property type="match status" value="1"/>
</dbReference>
<accession>A0A3G7TJY3</accession>
<dbReference type="EMBL" id="CP027753">
    <property type="protein sequence ID" value="AZE47417.1"/>
    <property type="molecule type" value="Genomic_DNA"/>
</dbReference>
<evidence type="ECO:0000259" key="5">
    <source>
        <dbReference type="PROSITE" id="PS50931"/>
    </source>
</evidence>
<comment type="similarity">
    <text evidence="1">Belongs to the LysR transcriptional regulatory family.</text>
</comment>
<dbReference type="CDD" id="cd08422">
    <property type="entry name" value="PBP2_CrgA_like"/>
    <property type="match status" value="1"/>
</dbReference>